<reference evidence="1 2" key="2">
    <citation type="journal article" date="2022" name="Mol. Ecol. Resour.">
        <title>The genomes of chicory, endive, great burdock and yacon provide insights into Asteraceae paleo-polyploidization history and plant inulin production.</title>
        <authorList>
            <person name="Fan W."/>
            <person name="Wang S."/>
            <person name="Wang H."/>
            <person name="Wang A."/>
            <person name="Jiang F."/>
            <person name="Liu H."/>
            <person name="Zhao H."/>
            <person name="Xu D."/>
            <person name="Zhang Y."/>
        </authorList>
    </citation>
    <scope>NUCLEOTIDE SEQUENCE [LARGE SCALE GENOMIC DNA]</scope>
    <source>
        <strain evidence="2">cv. Yunnan</strain>
        <tissue evidence="1">Leaves</tissue>
    </source>
</reference>
<gene>
    <name evidence="1" type="ORF">L1987_81295</name>
</gene>
<evidence type="ECO:0000313" key="1">
    <source>
        <dbReference type="EMBL" id="KAI3687595.1"/>
    </source>
</evidence>
<reference evidence="2" key="1">
    <citation type="journal article" date="2022" name="Mol. Ecol. Resour.">
        <title>The genomes of chicory, endive, great burdock and yacon provide insights into Asteraceae palaeo-polyploidization history and plant inulin production.</title>
        <authorList>
            <person name="Fan W."/>
            <person name="Wang S."/>
            <person name="Wang H."/>
            <person name="Wang A."/>
            <person name="Jiang F."/>
            <person name="Liu H."/>
            <person name="Zhao H."/>
            <person name="Xu D."/>
            <person name="Zhang Y."/>
        </authorList>
    </citation>
    <scope>NUCLEOTIDE SEQUENCE [LARGE SCALE GENOMIC DNA]</scope>
    <source>
        <strain evidence="2">cv. Yunnan</strain>
    </source>
</reference>
<organism evidence="1 2">
    <name type="scientific">Smallanthus sonchifolius</name>
    <dbReference type="NCBI Taxonomy" id="185202"/>
    <lineage>
        <taxon>Eukaryota</taxon>
        <taxon>Viridiplantae</taxon>
        <taxon>Streptophyta</taxon>
        <taxon>Embryophyta</taxon>
        <taxon>Tracheophyta</taxon>
        <taxon>Spermatophyta</taxon>
        <taxon>Magnoliopsida</taxon>
        <taxon>eudicotyledons</taxon>
        <taxon>Gunneridae</taxon>
        <taxon>Pentapetalae</taxon>
        <taxon>asterids</taxon>
        <taxon>campanulids</taxon>
        <taxon>Asterales</taxon>
        <taxon>Asteraceae</taxon>
        <taxon>Asteroideae</taxon>
        <taxon>Heliantheae alliance</taxon>
        <taxon>Millerieae</taxon>
        <taxon>Smallanthus</taxon>
    </lineage>
</organism>
<sequence>MTSQYKNARLLILAGAVEYNRSQDQLSSIETLLQQETDHLKMVLSRVEAHCLSVLLVEKCFVFATSPNC</sequence>
<evidence type="ECO:0000313" key="2">
    <source>
        <dbReference type="Proteomes" id="UP001056120"/>
    </source>
</evidence>
<proteinExistence type="predicted"/>
<dbReference type="EMBL" id="CM042044">
    <property type="protein sequence ID" value="KAI3687595.1"/>
    <property type="molecule type" value="Genomic_DNA"/>
</dbReference>
<protein>
    <submittedName>
        <fullName evidence="1">Uncharacterized protein</fullName>
    </submittedName>
</protein>
<comment type="caution">
    <text evidence="1">The sequence shown here is derived from an EMBL/GenBank/DDBJ whole genome shotgun (WGS) entry which is preliminary data.</text>
</comment>
<name>A0ACB8YUB0_9ASTR</name>
<accession>A0ACB8YUB0</accession>
<keyword evidence="2" id="KW-1185">Reference proteome</keyword>
<dbReference type="Proteomes" id="UP001056120">
    <property type="component" value="Linkage Group LG27"/>
</dbReference>